<dbReference type="InterPro" id="IPR021202">
    <property type="entry name" value="Rv3654c-like"/>
</dbReference>
<evidence type="ECO:0008006" key="3">
    <source>
        <dbReference type="Google" id="ProtNLM"/>
    </source>
</evidence>
<dbReference type="RefSeq" id="WP_146324204.1">
    <property type="nucleotide sequence ID" value="NZ_BAABLR010000073.1"/>
</dbReference>
<dbReference type="AlphaFoldDB" id="A0A5C5UHY8"/>
<dbReference type="EMBL" id="VOHM01000010">
    <property type="protein sequence ID" value="TWT25656.1"/>
    <property type="molecule type" value="Genomic_DNA"/>
</dbReference>
<dbReference type="Proteomes" id="UP000320791">
    <property type="component" value="Unassembled WGS sequence"/>
</dbReference>
<evidence type="ECO:0000313" key="2">
    <source>
        <dbReference type="Proteomes" id="UP000320791"/>
    </source>
</evidence>
<sequence>MNRLDDRGGASVATAGLVAALLCLVLIVVNVAAAVVHSHQARNAADTAAIAGALAVSTAAAAPCRAAADVASKNNAIVQECRVEGGDVVVEVRLGTARAQARAGPI</sequence>
<reference evidence="1 2" key="1">
    <citation type="submission" date="2019-08" db="EMBL/GenBank/DDBJ databases">
        <authorList>
            <person name="Lei W."/>
        </authorList>
    </citation>
    <scope>NUCLEOTIDE SEQUENCE [LARGE SCALE GENOMIC DNA]</scope>
    <source>
        <strain evidence="1 2">CCUG 58627</strain>
    </source>
</reference>
<proteinExistence type="predicted"/>
<accession>A0A5C5UHY8</accession>
<name>A0A5C5UHY8_9CORY</name>
<evidence type="ECO:0000313" key="1">
    <source>
        <dbReference type="EMBL" id="TWT25656.1"/>
    </source>
</evidence>
<protein>
    <recommendedName>
        <fullName evidence="3">Flp pilus-assembly TadE/G-like family protein</fullName>
    </recommendedName>
</protein>
<dbReference type="NCBIfam" id="TIGR03816">
    <property type="entry name" value="tadE_like_DECH"/>
    <property type="match status" value="1"/>
</dbReference>
<gene>
    <name evidence="1" type="ORF">FRX94_05900</name>
</gene>
<comment type="caution">
    <text evidence="1">The sequence shown here is derived from an EMBL/GenBank/DDBJ whole genome shotgun (WGS) entry which is preliminary data.</text>
</comment>
<keyword evidence="2" id="KW-1185">Reference proteome</keyword>
<organism evidence="1 2">
    <name type="scientific">Corynebacterium canis</name>
    <dbReference type="NCBI Taxonomy" id="679663"/>
    <lineage>
        <taxon>Bacteria</taxon>
        <taxon>Bacillati</taxon>
        <taxon>Actinomycetota</taxon>
        <taxon>Actinomycetes</taxon>
        <taxon>Mycobacteriales</taxon>
        <taxon>Corynebacteriaceae</taxon>
        <taxon>Corynebacterium</taxon>
    </lineage>
</organism>